<sequence length="142" mass="15769">MFSSVRDGYYNEQRRIRKASQAFGNRAKFAPINVSTETNESHPEEEMKDREGSSSQSPHGSKENFDDEDREAPEAGDEPDTERQSVGVEFSATGAVQDWLVAADALDEGIPEIRASVPSVVAPTTMVRNKSNNYLCPPEVYR</sequence>
<evidence type="ECO:0000313" key="4">
    <source>
        <dbReference type="WBParaSite" id="GPUH_0002044001-mRNA-1"/>
    </source>
</evidence>
<dbReference type="AlphaFoldDB" id="A0A183EHH4"/>
<dbReference type="Proteomes" id="UP000271098">
    <property type="component" value="Unassembled WGS sequence"/>
</dbReference>
<evidence type="ECO:0000256" key="1">
    <source>
        <dbReference type="SAM" id="MobiDB-lite"/>
    </source>
</evidence>
<evidence type="ECO:0000313" key="2">
    <source>
        <dbReference type="EMBL" id="VDN35981.1"/>
    </source>
</evidence>
<proteinExistence type="predicted"/>
<reference evidence="2 3" key="2">
    <citation type="submission" date="2018-11" db="EMBL/GenBank/DDBJ databases">
        <authorList>
            <consortium name="Pathogen Informatics"/>
        </authorList>
    </citation>
    <scope>NUCLEOTIDE SEQUENCE [LARGE SCALE GENOMIC DNA]</scope>
</reference>
<accession>A0A183EHH4</accession>
<reference evidence="4" key="1">
    <citation type="submission" date="2016-06" db="UniProtKB">
        <authorList>
            <consortium name="WormBaseParasite"/>
        </authorList>
    </citation>
    <scope>IDENTIFICATION</scope>
</reference>
<protein>
    <submittedName>
        <fullName evidence="2 4">Uncharacterized protein</fullName>
    </submittedName>
</protein>
<feature type="compositionally biased region" description="Acidic residues" evidence="1">
    <location>
        <begin position="65"/>
        <end position="80"/>
    </location>
</feature>
<keyword evidence="3" id="KW-1185">Reference proteome</keyword>
<feature type="compositionally biased region" description="Basic and acidic residues" evidence="1">
    <location>
        <begin position="39"/>
        <end position="52"/>
    </location>
</feature>
<dbReference type="EMBL" id="UYRT01090390">
    <property type="protein sequence ID" value="VDN35981.1"/>
    <property type="molecule type" value="Genomic_DNA"/>
</dbReference>
<name>A0A183EHH4_9BILA</name>
<organism evidence="4">
    <name type="scientific">Gongylonema pulchrum</name>
    <dbReference type="NCBI Taxonomy" id="637853"/>
    <lineage>
        <taxon>Eukaryota</taxon>
        <taxon>Metazoa</taxon>
        <taxon>Ecdysozoa</taxon>
        <taxon>Nematoda</taxon>
        <taxon>Chromadorea</taxon>
        <taxon>Rhabditida</taxon>
        <taxon>Spirurina</taxon>
        <taxon>Spiruromorpha</taxon>
        <taxon>Spiruroidea</taxon>
        <taxon>Gongylonematidae</taxon>
        <taxon>Gongylonema</taxon>
    </lineage>
</organism>
<gene>
    <name evidence="2" type="ORF">GPUH_LOCUS20415</name>
</gene>
<evidence type="ECO:0000313" key="3">
    <source>
        <dbReference type="Proteomes" id="UP000271098"/>
    </source>
</evidence>
<feature type="region of interest" description="Disordered" evidence="1">
    <location>
        <begin position="20"/>
        <end position="90"/>
    </location>
</feature>
<dbReference type="WBParaSite" id="GPUH_0002044001-mRNA-1">
    <property type="protein sequence ID" value="GPUH_0002044001-mRNA-1"/>
    <property type="gene ID" value="GPUH_0002044001"/>
</dbReference>